<protein>
    <recommendedName>
        <fullName evidence="4">Small, acid-soluble spore protein gamma-type</fullName>
    </recommendedName>
</protein>
<reference evidence="2" key="1">
    <citation type="journal article" date="2014" name="Int. J. Syst. Evol. Microbiol.">
        <title>Complete genome sequence of Corynebacterium casei LMG S-19264T (=DSM 44701T), isolated from a smear-ripened cheese.</title>
        <authorList>
            <consortium name="US DOE Joint Genome Institute (JGI-PGF)"/>
            <person name="Walter F."/>
            <person name="Albersmeier A."/>
            <person name="Kalinowski J."/>
            <person name="Ruckert C."/>
        </authorList>
    </citation>
    <scope>NUCLEOTIDE SEQUENCE</scope>
    <source>
        <strain evidence="2">CGMCC 1.12698</strain>
    </source>
</reference>
<dbReference type="Proteomes" id="UP000605259">
    <property type="component" value="Unassembled WGS sequence"/>
</dbReference>
<gene>
    <name evidence="2" type="ORF">GCM10007140_29930</name>
</gene>
<evidence type="ECO:0000313" key="2">
    <source>
        <dbReference type="EMBL" id="GGE78293.1"/>
    </source>
</evidence>
<feature type="region of interest" description="Disordered" evidence="1">
    <location>
        <begin position="1"/>
        <end position="26"/>
    </location>
</feature>
<feature type="compositionally biased region" description="Polar residues" evidence="1">
    <location>
        <begin position="12"/>
        <end position="25"/>
    </location>
</feature>
<dbReference type="AlphaFoldDB" id="A0A917ETG3"/>
<accession>A0A917ETG3</accession>
<dbReference type="EMBL" id="BMFK01000003">
    <property type="protein sequence ID" value="GGE78293.1"/>
    <property type="molecule type" value="Genomic_DNA"/>
</dbReference>
<reference evidence="2" key="2">
    <citation type="submission" date="2020-09" db="EMBL/GenBank/DDBJ databases">
        <authorList>
            <person name="Sun Q."/>
            <person name="Zhou Y."/>
        </authorList>
    </citation>
    <scope>NUCLEOTIDE SEQUENCE</scope>
    <source>
        <strain evidence="2">CGMCC 1.12698</strain>
    </source>
</reference>
<evidence type="ECO:0000256" key="1">
    <source>
        <dbReference type="SAM" id="MobiDB-lite"/>
    </source>
</evidence>
<evidence type="ECO:0008006" key="4">
    <source>
        <dbReference type="Google" id="ProtNLM"/>
    </source>
</evidence>
<organism evidence="2 3">
    <name type="scientific">Priestia taiwanensis</name>
    <dbReference type="NCBI Taxonomy" id="1347902"/>
    <lineage>
        <taxon>Bacteria</taxon>
        <taxon>Bacillati</taxon>
        <taxon>Bacillota</taxon>
        <taxon>Bacilli</taxon>
        <taxon>Bacillales</taxon>
        <taxon>Bacillaceae</taxon>
        <taxon>Priestia</taxon>
    </lineage>
</organism>
<keyword evidence="3" id="KW-1185">Reference proteome</keyword>
<name>A0A917ETG3_9BACI</name>
<feature type="region of interest" description="Disordered" evidence="1">
    <location>
        <begin position="39"/>
        <end position="59"/>
    </location>
</feature>
<proteinExistence type="predicted"/>
<comment type="caution">
    <text evidence="2">The sequence shown here is derived from an EMBL/GenBank/DDBJ whole genome shotgun (WGS) entry which is preliminary data.</text>
</comment>
<dbReference type="RefSeq" id="WP_188389313.1">
    <property type="nucleotide sequence ID" value="NZ_BMFK01000003.1"/>
</dbReference>
<sequence>MTKDRKKANVLSGASVQKVNKQNQDFDTEFSSEFDVQVGNLQPQNENHAGSFVQQSYEQ</sequence>
<evidence type="ECO:0000313" key="3">
    <source>
        <dbReference type="Proteomes" id="UP000605259"/>
    </source>
</evidence>